<proteinExistence type="predicted"/>
<evidence type="ECO:0000313" key="1">
    <source>
        <dbReference type="EMBL" id="JAD26999.1"/>
    </source>
</evidence>
<organism evidence="1">
    <name type="scientific">Arundo donax</name>
    <name type="common">Giant reed</name>
    <name type="synonym">Donax arundinaceus</name>
    <dbReference type="NCBI Taxonomy" id="35708"/>
    <lineage>
        <taxon>Eukaryota</taxon>
        <taxon>Viridiplantae</taxon>
        <taxon>Streptophyta</taxon>
        <taxon>Embryophyta</taxon>
        <taxon>Tracheophyta</taxon>
        <taxon>Spermatophyta</taxon>
        <taxon>Magnoliopsida</taxon>
        <taxon>Liliopsida</taxon>
        <taxon>Poales</taxon>
        <taxon>Poaceae</taxon>
        <taxon>PACMAD clade</taxon>
        <taxon>Arundinoideae</taxon>
        <taxon>Arundineae</taxon>
        <taxon>Arundo</taxon>
    </lineage>
</organism>
<name>A0A0A8YK33_ARUDO</name>
<accession>A0A0A8YK33</accession>
<sequence length="61" mass="6952">MNTGQDFPMSATYLFNTADLESMALCTVLSMRMFSSMLTPPICCQCFKETFDARAINWQLQ</sequence>
<reference evidence="1" key="1">
    <citation type="submission" date="2014-09" db="EMBL/GenBank/DDBJ databases">
        <authorList>
            <person name="Magalhaes I.L.F."/>
            <person name="Oliveira U."/>
            <person name="Santos F.R."/>
            <person name="Vidigal T.H.D.A."/>
            <person name="Brescovit A.D."/>
            <person name="Santos A.J."/>
        </authorList>
    </citation>
    <scope>NUCLEOTIDE SEQUENCE</scope>
    <source>
        <tissue evidence="1">Shoot tissue taken approximately 20 cm above the soil surface</tissue>
    </source>
</reference>
<dbReference type="EMBL" id="GBRH01270896">
    <property type="protein sequence ID" value="JAD26999.1"/>
    <property type="molecule type" value="Transcribed_RNA"/>
</dbReference>
<dbReference type="AlphaFoldDB" id="A0A0A8YK33"/>
<protein>
    <submittedName>
        <fullName evidence="1">Uncharacterized protein</fullName>
    </submittedName>
</protein>
<reference evidence="1" key="2">
    <citation type="journal article" date="2015" name="Data Brief">
        <title>Shoot transcriptome of the giant reed, Arundo donax.</title>
        <authorList>
            <person name="Barrero R.A."/>
            <person name="Guerrero F.D."/>
            <person name="Moolhuijzen P."/>
            <person name="Goolsby J.A."/>
            <person name="Tidwell J."/>
            <person name="Bellgard S.E."/>
            <person name="Bellgard M.I."/>
        </authorList>
    </citation>
    <scope>NUCLEOTIDE SEQUENCE</scope>
    <source>
        <tissue evidence="1">Shoot tissue taken approximately 20 cm above the soil surface</tissue>
    </source>
</reference>